<comment type="similarity">
    <text evidence="1">Belongs to the class-I aminoacyl-tRNA synthetase family.</text>
</comment>
<dbReference type="GO" id="GO:0005829">
    <property type="term" value="C:cytosol"/>
    <property type="evidence" value="ECO:0007669"/>
    <property type="project" value="TreeGrafter"/>
</dbReference>
<dbReference type="InterPro" id="IPR002302">
    <property type="entry name" value="Leu-tRNA-ligase"/>
</dbReference>
<dbReference type="InterPro" id="IPR014729">
    <property type="entry name" value="Rossmann-like_a/b/a_fold"/>
</dbReference>
<evidence type="ECO:0000256" key="3">
    <source>
        <dbReference type="ARBA" id="ARBA00022598"/>
    </source>
</evidence>
<reference evidence="9" key="1">
    <citation type="journal article" date="2021" name="PeerJ">
        <title>Extensive microbial diversity within the chicken gut microbiome revealed by metagenomics and culture.</title>
        <authorList>
            <person name="Gilroy R."/>
            <person name="Ravi A."/>
            <person name="Getino M."/>
            <person name="Pursley I."/>
            <person name="Horton D.L."/>
            <person name="Alikhan N.F."/>
            <person name="Baker D."/>
            <person name="Gharbi K."/>
            <person name="Hall N."/>
            <person name="Watson M."/>
            <person name="Adriaenssens E.M."/>
            <person name="Foster-Nyarko E."/>
            <person name="Jarju S."/>
            <person name="Secka A."/>
            <person name="Antonio M."/>
            <person name="Oren A."/>
            <person name="Chaudhuri R.R."/>
            <person name="La Ragione R."/>
            <person name="Hildebrand F."/>
            <person name="Pallen M.J."/>
        </authorList>
    </citation>
    <scope>NUCLEOTIDE SEQUENCE</scope>
    <source>
        <strain evidence="9">ChiW19-6364</strain>
    </source>
</reference>
<sequence>MAVPYNHKAIEAKWRKIWDEKPVNVDDGKKPKYYCLDMFPYPSGNGLHVGHWRGYVISDVWSRYKLMHGYYLIHPMGWDAFGLPAENYAIKMGVHPAKSTAENIKNIKKQIQDIAAIYDWDREVNTTDPNFYKWTQWIFVKMFKEGLAYEKEFPINWCPSCKTGLA</sequence>
<dbReference type="EC" id="6.1.1.4" evidence="2"/>
<keyword evidence="3 9" id="KW-0436">Ligase</keyword>
<reference evidence="9" key="2">
    <citation type="submission" date="2021-04" db="EMBL/GenBank/DDBJ databases">
        <authorList>
            <person name="Gilroy R."/>
        </authorList>
    </citation>
    <scope>NUCLEOTIDE SEQUENCE</scope>
    <source>
        <strain evidence="9">ChiW19-6364</strain>
    </source>
</reference>
<proteinExistence type="inferred from homology"/>
<dbReference type="InterPro" id="IPR002300">
    <property type="entry name" value="aa-tRNA-synth_Ia"/>
</dbReference>
<evidence type="ECO:0000313" key="10">
    <source>
        <dbReference type="Proteomes" id="UP000823850"/>
    </source>
</evidence>
<dbReference type="EMBL" id="DWUX01000136">
    <property type="protein sequence ID" value="HJD39873.1"/>
    <property type="molecule type" value="Genomic_DNA"/>
</dbReference>
<evidence type="ECO:0000256" key="5">
    <source>
        <dbReference type="ARBA" id="ARBA00022840"/>
    </source>
</evidence>
<dbReference type="GO" id="GO:0005524">
    <property type="term" value="F:ATP binding"/>
    <property type="evidence" value="ECO:0007669"/>
    <property type="project" value="UniProtKB-KW"/>
</dbReference>
<feature type="domain" description="Aminoacyl-tRNA synthetase class Ia" evidence="8">
    <location>
        <begin position="14"/>
        <end position="166"/>
    </location>
</feature>
<keyword evidence="5" id="KW-0067">ATP-binding</keyword>
<organism evidence="9 10">
    <name type="scientific">Candidatus Blautia stercoripullorum</name>
    <dbReference type="NCBI Taxonomy" id="2838502"/>
    <lineage>
        <taxon>Bacteria</taxon>
        <taxon>Bacillati</taxon>
        <taxon>Bacillota</taxon>
        <taxon>Clostridia</taxon>
        <taxon>Lachnospirales</taxon>
        <taxon>Lachnospiraceae</taxon>
        <taxon>Blautia</taxon>
    </lineage>
</organism>
<dbReference type="Gene3D" id="3.40.50.620">
    <property type="entry name" value="HUPs"/>
    <property type="match status" value="1"/>
</dbReference>
<dbReference type="GO" id="GO:0006429">
    <property type="term" value="P:leucyl-tRNA aminoacylation"/>
    <property type="evidence" value="ECO:0007669"/>
    <property type="project" value="InterPro"/>
</dbReference>
<evidence type="ECO:0000256" key="4">
    <source>
        <dbReference type="ARBA" id="ARBA00022741"/>
    </source>
</evidence>
<dbReference type="FunFam" id="3.40.50.620:FF:000060">
    <property type="entry name" value="Leucine--tRNA ligase"/>
    <property type="match status" value="1"/>
</dbReference>
<keyword evidence="4" id="KW-0547">Nucleotide-binding</keyword>
<comment type="caution">
    <text evidence="9">The sequence shown here is derived from an EMBL/GenBank/DDBJ whole genome shotgun (WGS) entry which is preliminary data.</text>
</comment>
<evidence type="ECO:0000256" key="7">
    <source>
        <dbReference type="ARBA" id="ARBA00023146"/>
    </source>
</evidence>
<feature type="non-terminal residue" evidence="9">
    <location>
        <position position="166"/>
    </location>
</feature>
<dbReference type="Pfam" id="PF00133">
    <property type="entry name" value="tRNA-synt_1"/>
    <property type="match status" value="1"/>
</dbReference>
<dbReference type="Proteomes" id="UP000823850">
    <property type="component" value="Unassembled WGS sequence"/>
</dbReference>
<protein>
    <recommendedName>
        <fullName evidence="2">leucine--tRNA ligase</fullName>
        <ecNumber evidence="2">6.1.1.4</ecNumber>
    </recommendedName>
</protein>
<gene>
    <name evidence="9" type="ORF">H9913_07570</name>
</gene>
<keyword evidence="7" id="KW-0030">Aminoacyl-tRNA synthetase</keyword>
<evidence type="ECO:0000259" key="8">
    <source>
        <dbReference type="Pfam" id="PF00133"/>
    </source>
</evidence>
<dbReference type="SUPFAM" id="SSF52374">
    <property type="entry name" value="Nucleotidylyl transferase"/>
    <property type="match status" value="1"/>
</dbReference>
<dbReference type="PANTHER" id="PTHR43740">
    <property type="entry name" value="LEUCYL-TRNA SYNTHETASE"/>
    <property type="match status" value="1"/>
</dbReference>
<dbReference type="Gene3D" id="1.10.730.10">
    <property type="entry name" value="Isoleucyl-tRNA Synthetase, Domain 1"/>
    <property type="match status" value="1"/>
</dbReference>
<dbReference type="AlphaFoldDB" id="A0A9D2U5V3"/>
<keyword evidence="6" id="KW-0648">Protein biosynthesis</keyword>
<accession>A0A9D2U5V3</accession>
<evidence type="ECO:0000256" key="6">
    <source>
        <dbReference type="ARBA" id="ARBA00022917"/>
    </source>
</evidence>
<evidence type="ECO:0000256" key="1">
    <source>
        <dbReference type="ARBA" id="ARBA00005594"/>
    </source>
</evidence>
<evidence type="ECO:0000313" key="9">
    <source>
        <dbReference type="EMBL" id="HJD39873.1"/>
    </source>
</evidence>
<dbReference type="PRINTS" id="PR00985">
    <property type="entry name" value="TRNASYNTHLEU"/>
</dbReference>
<evidence type="ECO:0000256" key="2">
    <source>
        <dbReference type="ARBA" id="ARBA00013164"/>
    </source>
</evidence>
<dbReference type="GO" id="GO:0004823">
    <property type="term" value="F:leucine-tRNA ligase activity"/>
    <property type="evidence" value="ECO:0007669"/>
    <property type="project" value="UniProtKB-EC"/>
</dbReference>
<dbReference type="PANTHER" id="PTHR43740:SF2">
    <property type="entry name" value="LEUCINE--TRNA LIGASE, MITOCHONDRIAL"/>
    <property type="match status" value="1"/>
</dbReference>
<name>A0A9D2U5V3_9FIRM</name>